<evidence type="ECO:0000256" key="5">
    <source>
        <dbReference type="ARBA" id="ARBA00023136"/>
    </source>
</evidence>
<feature type="compositionally biased region" description="Polar residues" evidence="6">
    <location>
        <begin position="732"/>
        <end position="762"/>
    </location>
</feature>
<comment type="similarity">
    <text evidence="2">Belongs to the TMCO4 family.</text>
</comment>
<dbReference type="PANTHER" id="PTHR17920">
    <property type="entry name" value="TRANSMEMBRANE AND COILED-COIL DOMAIN-CONTAINING PROTEIN 4 TMCO4"/>
    <property type="match status" value="1"/>
</dbReference>
<dbReference type="OrthoDB" id="277931at2759"/>
<evidence type="ECO:0000256" key="1">
    <source>
        <dbReference type="ARBA" id="ARBA00004141"/>
    </source>
</evidence>
<accession>W9CRY5</accession>
<dbReference type="HOGENOM" id="CLU_007407_3_0_1"/>
<feature type="transmembrane region" description="Helical" evidence="7">
    <location>
        <begin position="279"/>
        <end position="305"/>
    </location>
</feature>
<evidence type="ECO:0000256" key="7">
    <source>
        <dbReference type="SAM" id="Phobius"/>
    </source>
</evidence>
<evidence type="ECO:0000256" key="4">
    <source>
        <dbReference type="ARBA" id="ARBA00022989"/>
    </source>
</evidence>
<feature type="compositionally biased region" description="Low complexity" evidence="6">
    <location>
        <begin position="44"/>
        <end position="78"/>
    </location>
</feature>
<keyword evidence="3 7" id="KW-0812">Transmembrane</keyword>
<feature type="region of interest" description="Disordered" evidence="6">
    <location>
        <begin position="726"/>
        <end position="785"/>
    </location>
</feature>
<protein>
    <recommendedName>
        <fullName evidence="10">DUF726-domain-containing protein</fullName>
    </recommendedName>
</protein>
<feature type="compositionally biased region" description="Low complexity" evidence="6">
    <location>
        <begin position="763"/>
        <end position="780"/>
    </location>
</feature>
<keyword evidence="4 7" id="KW-1133">Transmembrane helix</keyword>
<dbReference type="InterPro" id="IPR007941">
    <property type="entry name" value="DUF726"/>
</dbReference>
<dbReference type="Gene3D" id="3.40.50.1820">
    <property type="entry name" value="alpha/beta hydrolase"/>
    <property type="match status" value="1"/>
</dbReference>
<comment type="caution">
    <text evidence="8">The sequence shown here is derived from an EMBL/GenBank/DDBJ whole genome shotgun (WGS) entry which is preliminary data.</text>
</comment>
<dbReference type="EMBL" id="AYSA01000038">
    <property type="protein sequence ID" value="ESZ98631.1"/>
    <property type="molecule type" value="Genomic_DNA"/>
</dbReference>
<dbReference type="AlphaFoldDB" id="W9CRY5"/>
<proteinExistence type="inferred from homology"/>
<keyword evidence="5 7" id="KW-0472">Membrane</keyword>
<dbReference type="Proteomes" id="UP000019487">
    <property type="component" value="Unassembled WGS sequence"/>
</dbReference>
<evidence type="ECO:0000256" key="2">
    <source>
        <dbReference type="ARBA" id="ARBA00009824"/>
    </source>
</evidence>
<dbReference type="SUPFAM" id="SSF53474">
    <property type="entry name" value="alpha/beta-Hydrolases"/>
    <property type="match status" value="1"/>
</dbReference>
<evidence type="ECO:0000256" key="3">
    <source>
        <dbReference type="ARBA" id="ARBA00022692"/>
    </source>
</evidence>
<gene>
    <name evidence="8" type="ORF">SBOR_1001</name>
</gene>
<feature type="region of interest" description="Disordered" evidence="6">
    <location>
        <begin position="815"/>
        <end position="835"/>
    </location>
</feature>
<reference evidence="8 9" key="1">
    <citation type="journal article" date="2014" name="Genome Announc.">
        <title>Draft genome sequence of Sclerotinia borealis, a psychrophilic plant pathogenic fungus.</title>
        <authorList>
            <person name="Mardanov A.V."/>
            <person name="Beletsky A.V."/>
            <person name="Kadnikov V.V."/>
            <person name="Ignatov A.N."/>
            <person name="Ravin N.V."/>
        </authorList>
    </citation>
    <scope>NUCLEOTIDE SEQUENCE [LARGE SCALE GENOMIC DNA]</scope>
    <source>
        <strain evidence="9">F-4157</strain>
    </source>
</reference>
<feature type="region of interest" description="Disordered" evidence="6">
    <location>
        <begin position="132"/>
        <end position="172"/>
    </location>
</feature>
<dbReference type="InterPro" id="IPR029058">
    <property type="entry name" value="AB_hydrolase_fold"/>
</dbReference>
<evidence type="ECO:0000256" key="6">
    <source>
        <dbReference type="SAM" id="MobiDB-lite"/>
    </source>
</evidence>
<dbReference type="Pfam" id="PF05277">
    <property type="entry name" value="DUF726"/>
    <property type="match status" value="1"/>
</dbReference>
<dbReference type="PANTHER" id="PTHR17920:SF22">
    <property type="entry name" value="DUF726 DOMAIN PROTEIN (AFU_ORTHOLOGUE AFUA_2G12860)"/>
    <property type="match status" value="1"/>
</dbReference>
<feature type="transmembrane region" description="Helical" evidence="7">
    <location>
        <begin position="458"/>
        <end position="477"/>
    </location>
</feature>
<comment type="subcellular location">
    <subcellularLocation>
        <location evidence="1">Membrane</location>
        <topology evidence="1">Multi-pass membrane protein</topology>
    </subcellularLocation>
</comment>
<feature type="region of interest" description="Disordered" evidence="6">
    <location>
        <begin position="42"/>
        <end position="87"/>
    </location>
</feature>
<feature type="transmembrane region" description="Helical" evidence="7">
    <location>
        <begin position="317"/>
        <end position="340"/>
    </location>
</feature>
<evidence type="ECO:0000313" key="8">
    <source>
        <dbReference type="EMBL" id="ESZ98631.1"/>
    </source>
</evidence>
<organism evidence="8 9">
    <name type="scientific">Sclerotinia borealis (strain F-4128)</name>
    <dbReference type="NCBI Taxonomy" id="1432307"/>
    <lineage>
        <taxon>Eukaryota</taxon>
        <taxon>Fungi</taxon>
        <taxon>Dikarya</taxon>
        <taxon>Ascomycota</taxon>
        <taxon>Pezizomycotina</taxon>
        <taxon>Leotiomycetes</taxon>
        <taxon>Helotiales</taxon>
        <taxon>Sclerotiniaceae</taxon>
        <taxon>Sclerotinia</taxon>
    </lineage>
</organism>
<evidence type="ECO:0008006" key="10">
    <source>
        <dbReference type="Google" id="ProtNLM"/>
    </source>
</evidence>
<evidence type="ECO:0000313" key="9">
    <source>
        <dbReference type="Proteomes" id="UP000019487"/>
    </source>
</evidence>
<keyword evidence="9" id="KW-1185">Reference proteome</keyword>
<sequence>MAPTSADPQDLKLILNPARRRALNILIGSITELMRKTITHSFSNRENQPYNNNNNKSSESNSNSSPPSITPNVTPNPSDSNNDPSIARQNHLENRLNQNLSTPKLLALEAAALKYFDTWRDSIIAQLGHILNSPEDPRANQKRKELLASRPPPPYTYTPSPSPHENNENNEPSQDILTFQSLYPPIPTRLITISLQDRTHIISSLLILILSLGTYSAHSRTLLCHLTSSLSLPPHLLTHEEIQTSRLLLLASKEGAVPNADAETSARAQSNTSSRRWKVGLASVAGAALIGVTGGLAAPVVAGAIGGLMGSVGLGGLASLLGVFCMNGALVGAFFGAYGARMTGEMMDKYAREVEDFKFLDVNEEWGEHSTKEEGDVEKRRLRVLIGVNGWVDDPRDIVKPWRKLAGQYSRGDVKDEDLGHGCEIFALRYETNALVELGSSLKDTVGSYAWSIIKMEILKRTVLATLWGALWPVYLLKMATGIDNPFARAKRRAEKAGEVLADALINRAQGERPVMLVGFSLGSRVIYSCLRSLAERHAFGLVDSVVLIGSPIPSSTLSLLPLRTVISGPILNIYNPNDLLLAFLYRFNSLQYGISGLQPIHHIEGVINIDLSSKISSHLKYEGLVDRILSTYVFPSMNDNEGEKWEIEIEKEENNREEGGIVMVDGEVKGREKMIDEKEEELLIDFGEVAELEAPVPMMFGQSNVRCSAVSSVTSYSMDHLMGSPPPTPAENVTSTTNTHLTLSPNDTKLPNIITTTTPLAISSIGTPSSPSSPTPSHHSTSEDEGAIQMIDHDNDEDVDVDIQIHISGAIPKVGGIPTSSRNESGKIEKGMSGLEVNERDIDYVKHHFSMEQKSLSSLPRERKKAGDFGLF</sequence>
<name>W9CRY5_SCLBF</name>
<dbReference type="GO" id="GO:0016020">
    <property type="term" value="C:membrane"/>
    <property type="evidence" value="ECO:0007669"/>
    <property type="project" value="UniProtKB-SubCell"/>
</dbReference>
<feature type="compositionally biased region" description="Basic and acidic residues" evidence="6">
    <location>
        <begin position="135"/>
        <end position="147"/>
    </location>
</feature>
<feature type="compositionally biased region" description="Pro residues" evidence="6">
    <location>
        <begin position="150"/>
        <end position="162"/>
    </location>
</feature>